<sequence>MERDETSTLISSDKVEGTKVFSTDGDELGRIEHLMLGKRSGRIEYSVMSFGGFLGMNESYFPIPWDALDYDTERDGYVVNIEKSRLKEAPTFAKGVQPVFDEQFGRTVYAYYGVMY</sequence>
<dbReference type="Gene3D" id="2.30.30.240">
    <property type="entry name" value="PRC-barrel domain"/>
    <property type="match status" value="1"/>
</dbReference>
<dbReference type="EMBL" id="LBHU01000001">
    <property type="protein sequence ID" value="KLI65248.1"/>
    <property type="molecule type" value="Genomic_DNA"/>
</dbReference>
<proteinExistence type="predicted"/>
<dbReference type="PANTHER" id="PTHR36505">
    <property type="entry name" value="BLR1072 PROTEIN"/>
    <property type="match status" value="1"/>
</dbReference>
<dbReference type="InterPro" id="IPR027275">
    <property type="entry name" value="PRC-brl_dom"/>
</dbReference>
<dbReference type="Proteomes" id="UP000053455">
    <property type="component" value="Unassembled WGS sequence"/>
</dbReference>
<evidence type="ECO:0000259" key="1">
    <source>
        <dbReference type="Pfam" id="PF05239"/>
    </source>
</evidence>
<comment type="caution">
    <text evidence="2">The sequence shown here is derived from an EMBL/GenBank/DDBJ whole genome shotgun (WGS) entry which is preliminary data.</text>
</comment>
<dbReference type="InterPro" id="IPR011033">
    <property type="entry name" value="PRC_barrel-like_sf"/>
</dbReference>
<dbReference type="PATRIC" id="fig|874156.12.peg.961"/>
<evidence type="ECO:0000313" key="3">
    <source>
        <dbReference type="Proteomes" id="UP000053455"/>
    </source>
</evidence>
<dbReference type="SUPFAM" id="SSF50346">
    <property type="entry name" value="PRC-barrel domain"/>
    <property type="match status" value="1"/>
</dbReference>
<keyword evidence="3" id="KW-1185">Reference proteome</keyword>
<evidence type="ECO:0000313" key="2">
    <source>
        <dbReference type="EMBL" id="KLI65248.1"/>
    </source>
</evidence>
<gene>
    <name evidence="2" type="ORF">AAV99_04635</name>
</gene>
<organism evidence="2 3">
    <name type="scientific">Aurantiacibacter marinus</name>
    <dbReference type="NCBI Taxonomy" id="874156"/>
    <lineage>
        <taxon>Bacteria</taxon>
        <taxon>Pseudomonadati</taxon>
        <taxon>Pseudomonadota</taxon>
        <taxon>Alphaproteobacteria</taxon>
        <taxon>Sphingomonadales</taxon>
        <taxon>Erythrobacteraceae</taxon>
        <taxon>Aurantiacibacter</taxon>
    </lineage>
</organism>
<accession>A0A0H0XRJ8</accession>
<name>A0A0H0XRJ8_9SPHN</name>
<dbReference type="STRING" id="874156.GCA_001021555_00349"/>
<dbReference type="AlphaFoldDB" id="A0A0H0XRJ8"/>
<protein>
    <submittedName>
        <fullName evidence="2">Photosystem reaction center subunit H</fullName>
    </submittedName>
</protein>
<dbReference type="PANTHER" id="PTHR36505:SF1">
    <property type="entry name" value="BLR1072 PROTEIN"/>
    <property type="match status" value="1"/>
</dbReference>
<feature type="domain" description="PRC-barrel" evidence="1">
    <location>
        <begin position="10"/>
        <end position="84"/>
    </location>
</feature>
<reference evidence="2 3" key="1">
    <citation type="submission" date="2015-04" db="EMBL/GenBank/DDBJ databases">
        <title>The draft genome sequence of Erythrobacter marinus HWDM-33.</title>
        <authorList>
            <person name="Zhuang L."/>
            <person name="Liu Y."/>
            <person name="Shao Z."/>
        </authorList>
    </citation>
    <scope>NUCLEOTIDE SEQUENCE [LARGE SCALE GENOMIC DNA]</scope>
    <source>
        <strain evidence="2 3">HWDM-33</strain>
    </source>
</reference>
<dbReference type="Pfam" id="PF05239">
    <property type="entry name" value="PRC"/>
    <property type="match status" value="1"/>
</dbReference>